<evidence type="ECO:0000256" key="4">
    <source>
        <dbReference type="ARBA" id="ARBA00022475"/>
    </source>
</evidence>
<keyword evidence="5 8" id="KW-0812">Transmembrane</keyword>
<dbReference type="Pfam" id="PF01594">
    <property type="entry name" value="AI-2E_transport"/>
    <property type="match status" value="1"/>
</dbReference>
<dbReference type="GO" id="GO:0005886">
    <property type="term" value="C:plasma membrane"/>
    <property type="evidence" value="ECO:0007669"/>
    <property type="project" value="UniProtKB-SubCell"/>
</dbReference>
<dbReference type="KEGG" id="ahb:bsdtb5_00970"/>
<dbReference type="EMBL" id="AP024169">
    <property type="protein sequence ID" value="BCN28802.1"/>
    <property type="molecule type" value="Genomic_DNA"/>
</dbReference>
<feature type="transmembrane region" description="Helical" evidence="8">
    <location>
        <begin position="12"/>
        <end position="33"/>
    </location>
</feature>
<dbReference type="GO" id="GO:0055085">
    <property type="term" value="P:transmembrane transport"/>
    <property type="evidence" value="ECO:0007669"/>
    <property type="project" value="TreeGrafter"/>
</dbReference>
<comment type="similarity">
    <text evidence="2">Belongs to the autoinducer-2 exporter (AI-2E) (TC 2.A.86) family.</text>
</comment>
<protein>
    <submittedName>
        <fullName evidence="9">AI-2E family transporter</fullName>
    </submittedName>
</protein>
<evidence type="ECO:0000313" key="10">
    <source>
        <dbReference type="Proteomes" id="UP000595897"/>
    </source>
</evidence>
<dbReference type="Proteomes" id="UP000595897">
    <property type="component" value="Chromosome"/>
</dbReference>
<feature type="transmembrane region" description="Helical" evidence="8">
    <location>
        <begin position="309"/>
        <end position="329"/>
    </location>
</feature>
<keyword evidence="3" id="KW-0813">Transport</keyword>
<feature type="transmembrane region" description="Helical" evidence="8">
    <location>
        <begin position="341"/>
        <end position="370"/>
    </location>
</feature>
<feature type="transmembrane region" description="Helical" evidence="8">
    <location>
        <begin position="45"/>
        <end position="66"/>
    </location>
</feature>
<evidence type="ECO:0000256" key="6">
    <source>
        <dbReference type="ARBA" id="ARBA00022989"/>
    </source>
</evidence>
<feature type="transmembrane region" description="Helical" evidence="8">
    <location>
        <begin position="87"/>
        <end position="111"/>
    </location>
</feature>
<feature type="transmembrane region" description="Helical" evidence="8">
    <location>
        <begin position="253"/>
        <end position="278"/>
    </location>
</feature>
<proteinExistence type="inferred from homology"/>
<organism evidence="9 10">
    <name type="scientific">Anaeromicropila herbilytica</name>
    <dbReference type="NCBI Taxonomy" id="2785025"/>
    <lineage>
        <taxon>Bacteria</taxon>
        <taxon>Bacillati</taxon>
        <taxon>Bacillota</taxon>
        <taxon>Clostridia</taxon>
        <taxon>Lachnospirales</taxon>
        <taxon>Lachnospiraceae</taxon>
        <taxon>Anaeromicropila</taxon>
    </lineage>
</organism>
<keyword evidence="7 8" id="KW-0472">Membrane</keyword>
<accession>A0A7R7EI09</accession>
<dbReference type="RefSeq" id="WP_271714110.1">
    <property type="nucleotide sequence ID" value="NZ_AP024169.1"/>
</dbReference>
<reference evidence="9 10" key="1">
    <citation type="submission" date="2020-11" db="EMBL/GenBank/DDBJ databases">
        <title>Draft genome sequencing of a Lachnospiraceae strain isolated from anoxic soil subjected to BSD treatment.</title>
        <authorList>
            <person name="Uek A."/>
            <person name="Tonouchi A."/>
        </authorList>
    </citation>
    <scope>NUCLEOTIDE SEQUENCE [LARGE SCALE GENOMIC DNA]</scope>
    <source>
        <strain evidence="9 10">TB5</strain>
    </source>
</reference>
<keyword evidence="4" id="KW-1003">Cell membrane</keyword>
<dbReference type="PANTHER" id="PTHR21716:SF53">
    <property type="entry name" value="PERMEASE PERM-RELATED"/>
    <property type="match status" value="1"/>
</dbReference>
<comment type="subcellular location">
    <subcellularLocation>
        <location evidence="1">Cell membrane</location>
        <topology evidence="1">Multi-pass membrane protein</topology>
    </subcellularLocation>
</comment>
<dbReference type="InterPro" id="IPR002549">
    <property type="entry name" value="AI-2E-like"/>
</dbReference>
<gene>
    <name evidence="9" type="ORF">bsdtb5_00970</name>
</gene>
<feature type="transmembrane region" description="Helical" evidence="8">
    <location>
        <begin position="187"/>
        <end position="206"/>
    </location>
</feature>
<sequence length="390" mass="43375">MKISQLIDKKYAKISIYVIITAFFIFGSFRILNNLNDIVDYISGTIHWILVVLKPVVIGFVIAYLLDPVVAFFERQFHKVKFIKKKVRTLSVVCTFLFIIIFLTILVSLVVSSITKQLQVANFDDFIIALNKIVDSSKNLYSDIMNKLSSLNIESTQISSYVKLASNTFFSTIINVLNGVALSFSNISDYLTTLVFGIIIGIYFMLDKELILGFINRVSNALLNKRVNTKIHELLNDLDTVFSGYLKGQLSDVGFMMVAVSFTLMLTGTKFAILIGILTGLANLIPYLGGFVAYGLTIIVCLMNGEYQVLLVSIIALFIVQNIDANIVGPKLLSSSIKIHPLLVIIFLIVGSAVGGLFGMLLAVPVGGFIKVEFMKWIAYLEKKKQLKVE</sequence>
<dbReference type="PANTHER" id="PTHR21716">
    <property type="entry name" value="TRANSMEMBRANE PROTEIN"/>
    <property type="match status" value="1"/>
</dbReference>
<feature type="transmembrane region" description="Helical" evidence="8">
    <location>
        <begin position="284"/>
        <end position="302"/>
    </location>
</feature>
<evidence type="ECO:0000256" key="3">
    <source>
        <dbReference type="ARBA" id="ARBA00022448"/>
    </source>
</evidence>
<name>A0A7R7EI09_9FIRM</name>
<evidence type="ECO:0000256" key="8">
    <source>
        <dbReference type="SAM" id="Phobius"/>
    </source>
</evidence>
<keyword evidence="10" id="KW-1185">Reference proteome</keyword>
<evidence type="ECO:0000256" key="2">
    <source>
        <dbReference type="ARBA" id="ARBA00009773"/>
    </source>
</evidence>
<evidence type="ECO:0000256" key="1">
    <source>
        <dbReference type="ARBA" id="ARBA00004651"/>
    </source>
</evidence>
<evidence type="ECO:0000256" key="7">
    <source>
        <dbReference type="ARBA" id="ARBA00023136"/>
    </source>
</evidence>
<evidence type="ECO:0000313" key="9">
    <source>
        <dbReference type="EMBL" id="BCN28802.1"/>
    </source>
</evidence>
<evidence type="ECO:0000256" key="5">
    <source>
        <dbReference type="ARBA" id="ARBA00022692"/>
    </source>
</evidence>
<dbReference type="AlphaFoldDB" id="A0A7R7EI09"/>
<keyword evidence="6 8" id="KW-1133">Transmembrane helix</keyword>